<proteinExistence type="inferred from homology"/>
<dbReference type="PANTHER" id="PTHR46268">
    <property type="entry name" value="STRESS RESPONSE PROTEIN NHAX"/>
    <property type="match status" value="1"/>
</dbReference>
<dbReference type="InterPro" id="IPR014729">
    <property type="entry name" value="Rossmann-like_a/b/a_fold"/>
</dbReference>
<accession>A0A0N0BRX2</accession>
<comment type="similarity">
    <text evidence="1">Belongs to the universal stress protein A family.</text>
</comment>
<dbReference type="Pfam" id="PF00582">
    <property type="entry name" value="Usp"/>
    <property type="match status" value="1"/>
</dbReference>
<dbReference type="PRINTS" id="PR01438">
    <property type="entry name" value="UNVRSLSTRESS"/>
</dbReference>
<gene>
    <name evidence="3" type="ORF">AMR74_01055</name>
</gene>
<evidence type="ECO:0000313" key="3">
    <source>
        <dbReference type="EMBL" id="KOX97524.1"/>
    </source>
</evidence>
<dbReference type="InterPro" id="IPR006015">
    <property type="entry name" value="Universal_stress_UspA"/>
</dbReference>
<name>A0A0N0BRX2_9EURY</name>
<feature type="domain" description="UspA" evidence="2">
    <location>
        <begin position="4"/>
        <end position="148"/>
    </location>
</feature>
<evidence type="ECO:0000256" key="1">
    <source>
        <dbReference type="ARBA" id="ARBA00008791"/>
    </source>
</evidence>
<dbReference type="OrthoDB" id="271068at2157"/>
<comment type="caution">
    <text evidence="3">The sequence shown here is derived from an EMBL/GenBank/DDBJ whole genome shotgun (WGS) entry which is preliminary data.</text>
</comment>
<sequence length="152" mass="15988">MSIETVVLAVGSADEKRTERLANELIALAGPADAEVVLTHVFDEEEFDETRARLGFDADAENATPDAVAGRHRTTRELSNLLSAAGVRHSIRGAVGDLATEVVETAEGVEADRVVVGGRQRSPTGKAVFGSAAQEVMLSAPCPVTFVRETAS</sequence>
<dbReference type="EMBL" id="LIST01000001">
    <property type="protein sequence ID" value="KOX97524.1"/>
    <property type="molecule type" value="Genomic_DNA"/>
</dbReference>
<dbReference type="Gene3D" id="3.40.50.620">
    <property type="entry name" value="HUPs"/>
    <property type="match status" value="1"/>
</dbReference>
<keyword evidence="4" id="KW-1185">Reference proteome</keyword>
<dbReference type="RefSeq" id="WP_053770224.1">
    <property type="nucleotide sequence ID" value="NZ_LIST01000001.1"/>
</dbReference>
<reference evidence="3 4" key="1">
    <citation type="submission" date="2015-08" db="EMBL/GenBank/DDBJ databases">
        <title>Genomes of Isolates from Cabo Rojo, PR.</title>
        <authorList>
            <person name="Sanchez-Nieves R.L."/>
            <person name="Montalvo-Rodriguez R."/>
        </authorList>
    </citation>
    <scope>NUCLEOTIDE SEQUENCE [LARGE SCALE GENOMIC DNA]</scope>
    <source>
        <strain evidence="3 4">5</strain>
    </source>
</reference>
<evidence type="ECO:0000259" key="2">
    <source>
        <dbReference type="Pfam" id="PF00582"/>
    </source>
</evidence>
<dbReference type="AlphaFoldDB" id="A0A0N0BRX2"/>
<dbReference type="STRING" id="1765655.AMR74_01055"/>
<dbReference type="InterPro" id="IPR006016">
    <property type="entry name" value="UspA"/>
</dbReference>
<organism evidence="3 4">
    <name type="scientific">Halorubrum tropicale</name>
    <dbReference type="NCBI Taxonomy" id="1765655"/>
    <lineage>
        <taxon>Archaea</taxon>
        <taxon>Methanobacteriati</taxon>
        <taxon>Methanobacteriota</taxon>
        <taxon>Stenosarchaea group</taxon>
        <taxon>Halobacteria</taxon>
        <taxon>Halobacteriales</taxon>
        <taxon>Haloferacaceae</taxon>
        <taxon>Halorubrum</taxon>
    </lineage>
</organism>
<dbReference type="CDD" id="cd00293">
    <property type="entry name" value="USP-like"/>
    <property type="match status" value="1"/>
</dbReference>
<dbReference type="Proteomes" id="UP000037747">
    <property type="component" value="Unassembled WGS sequence"/>
</dbReference>
<dbReference type="PANTHER" id="PTHR46268:SF6">
    <property type="entry name" value="UNIVERSAL STRESS PROTEIN UP12"/>
    <property type="match status" value="1"/>
</dbReference>
<evidence type="ECO:0000313" key="4">
    <source>
        <dbReference type="Proteomes" id="UP000037747"/>
    </source>
</evidence>
<dbReference type="SUPFAM" id="SSF52402">
    <property type="entry name" value="Adenine nucleotide alpha hydrolases-like"/>
    <property type="match status" value="1"/>
</dbReference>
<protein>
    <submittedName>
        <fullName evidence="3">Universal stress protein</fullName>
    </submittedName>
</protein>
<dbReference type="PATRIC" id="fig|1705389.3.peg.476"/>